<dbReference type="Gene3D" id="3.30.750.24">
    <property type="entry name" value="STAS domain"/>
    <property type="match status" value="1"/>
</dbReference>
<organism evidence="4 5">
    <name type="scientific">Actinoplanes sichuanensis</name>
    <dbReference type="NCBI Taxonomy" id="512349"/>
    <lineage>
        <taxon>Bacteria</taxon>
        <taxon>Bacillati</taxon>
        <taxon>Actinomycetota</taxon>
        <taxon>Actinomycetes</taxon>
        <taxon>Micromonosporales</taxon>
        <taxon>Micromonosporaceae</taxon>
        <taxon>Actinoplanes</taxon>
    </lineage>
</organism>
<evidence type="ECO:0000313" key="5">
    <source>
        <dbReference type="Proteomes" id="UP001597183"/>
    </source>
</evidence>
<sequence>MLRDERPEAGVEQPPIWSHEVTRRSGHVVIALAGELDLACTAALQALLFEHIESGQVTDLHIDLADVGFLDSSALGMLISGLNHAQEQGCRFAVINPSPMARRVLAITGLDDVLLQP</sequence>
<gene>
    <name evidence="4" type="ORF">ACFQ5G_03735</name>
</gene>
<comment type="caution">
    <text evidence="4">The sequence shown here is derived from an EMBL/GenBank/DDBJ whole genome shotgun (WGS) entry which is preliminary data.</text>
</comment>
<dbReference type="PROSITE" id="PS50801">
    <property type="entry name" value="STAS"/>
    <property type="match status" value="1"/>
</dbReference>
<dbReference type="Pfam" id="PF01740">
    <property type="entry name" value="STAS"/>
    <property type="match status" value="1"/>
</dbReference>
<dbReference type="InterPro" id="IPR003658">
    <property type="entry name" value="Anti-sigma_ant"/>
</dbReference>
<reference evidence="5" key="1">
    <citation type="journal article" date="2019" name="Int. J. Syst. Evol. Microbiol.">
        <title>The Global Catalogue of Microorganisms (GCM) 10K type strain sequencing project: providing services to taxonomists for standard genome sequencing and annotation.</title>
        <authorList>
            <consortium name="The Broad Institute Genomics Platform"/>
            <consortium name="The Broad Institute Genome Sequencing Center for Infectious Disease"/>
            <person name="Wu L."/>
            <person name="Ma J."/>
        </authorList>
    </citation>
    <scope>NUCLEOTIDE SEQUENCE [LARGE SCALE GENOMIC DNA]</scope>
    <source>
        <strain evidence="5">CCM 7526</strain>
    </source>
</reference>
<dbReference type="NCBIfam" id="TIGR00377">
    <property type="entry name" value="ant_ant_sig"/>
    <property type="match status" value="1"/>
</dbReference>
<protein>
    <recommendedName>
        <fullName evidence="2">Anti-sigma factor antagonist</fullName>
    </recommendedName>
</protein>
<dbReference type="PANTHER" id="PTHR33495:SF2">
    <property type="entry name" value="ANTI-SIGMA FACTOR ANTAGONIST TM_1081-RELATED"/>
    <property type="match status" value="1"/>
</dbReference>
<evidence type="ECO:0000259" key="3">
    <source>
        <dbReference type="PROSITE" id="PS50801"/>
    </source>
</evidence>
<keyword evidence="5" id="KW-1185">Reference proteome</keyword>
<comment type="similarity">
    <text evidence="1 2">Belongs to the anti-sigma-factor antagonist family.</text>
</comment>
<name>A0ABW4A1R4_9ACTN</name>
<dbReference type="InterPro" id="IPR002645">
    <property type="entry name" value="STAS_dom"/>
</dbReference>
<feature type="domain" description="STAS" evidence="3">
    <location>
        <begin position="17"/>
        <end position="117"/>
    </location>
</feature>
<dbReference type="RefSeq" id="WP_378078245.1">
    <property type="nucleotide sequence ID" value="NZ_JBHTMK010000005.1"/>
</dbReference>
<evidence type="ECO:0000256" key="2">
    <source>
        <dbReference type="RuleBase" id="RU003749"/>
    </source>
</evidence>
<accession>A0ABW4A1R4</accession>
<evidence type="ECO:0000256" key="1">
    <source>
        <dbReference type="ARBA" id="ARBA00009013"/>
    </source>
</evidence>
<proteinExistence type="inferred from homology"/>
<dbReference type="EMBL" id="JBHTMK010000005">
    <property type="protein sequence ID" value="MFD1364454.1"/>
    <property type="molecule type" value="Genomic_DNA"/>
</dbReference>
<dbReference type="PANTHER" id="PTHR33495">
    <property type="entry name" value="ANTI-SIGMA FACTOR ANTAGONIST TM_1081-RELATED-RELATED"/>
    <property type="match status" value="1"/>
</dbReference>
<dbReference type="Proteomes" id="UP001597183">
    <property type="component" value="Unassembled WGS sequence"/>
</dbReference>
<dbReference type="CDD" id="cd07043">
    <property type="entry name" value="STAS_anti-anti-sigma_factors"/>
    <property type="match status" value="1"/>
</dbReference>
<dbReference type="SUPFAM" id="SSF52091">
    <property type="entry name" value="SpoIIaa-like"/>
    <property type="match status" value="1"/>
</dbReference>
<evidence type="ECO:0000313" key="4">
    <source>
        <dbReference type="EMBL" id="MFD1364454.1"/>
    </source>
</evidence>
<dbReference type="InterPro" id="IPR036513">
    <property type="entry name" value="STAS_dom_sf"/>
</dbReference>